<reference evidence="2" key="1">
    <citation type="submission" date="2016-10" db="EMBL/GenBank/DDBJ databases">
        <authorList>
            <person name="Varghese N."/>
            <person name="Submissions S."/>
        </authorList>
    </citation>
    <scope>NUCLEOTIDE SEQUENCE [LARGE SCALE GENOMIC DNA]</scope>
    <source>
        <strain evidence="2">DSM 44718</strain>
    </source>
</reference>
<gene>
    <name evidence="1" type="ORF">SAMN05421684_1833</name>
</gene>
<evidence type="ECO:0008006" key="3">
    <source>
        <dbReference type="Google" id="ProtNLM"/>
    </source>
</evidence>
<dbReference type="InterPro" id="IPR003615">
    <property type="entry name" value="HNH_nuc"/>
</dbReference>
<evidence type="ECO:0000313" key="1">
    <source>
        <dbReference type="EMBL" id="SDY84000.1"/>
    </source>
</evidence>
<protein>
    <recommendedName>
        <fullName evidence="3">HNH endonuclease</fullName>
    </recommendedName>
</protein>
<organism evidence="1 2">
    <name type="scientific">Asanoa ishikariensis</name>
    <dbReference type="NCBI Taxonomy" id="137265"/>
    <lineage>
        <taxon>Bacteria</taxon>
        <taxon>Bacillati</taxon>
        <taxon>Actinomycetota</taxon>
        <taxon>Actinomycetes</taxon>
        <taxon>Micromonosporales</taxon>
        <taxon>Micromonosporaceae</taxon>
        <taxon>Asanoa</taxon>
    </lineage>
</organism>
<dbReference type="AlphaFoldDB" id="A0A1H3N5N1"/>
<keyword evidence="2" id="KW-1185">Reference proteome</keyword>
<dbReference type="EMBL" id="FNQB01000001">
    <property type="protein sequence ID" value="SDY84000.1"/>
    <property type="molecule type" value="Genomic_DNA"/>
</dbReference>
<name>A0A1H3N5N1_9ACTN</name>
<dbReference type="STRING" id="137265.SAMN05421684_1833"/>
<accession>A0A1H3N5N1</accession>
<dbReference type="CDD" id="cd00085">
    <property type="entry name" value="HNHc"/>
    <property type="match status" value="1"/>
</dbReference>
<evidence type="ECO:0000313" key="2">
    <source>
        <dbReference type="Proteomes" id="UP000199632"/>
    </source>
</evidence>
<proteinExistence type="predicted"/>
<dbReference type="Proteomes" id="UP000199632">
    <property type="component" value="Unassembled WGS sequence"/>
</dbReference>
<sequence length="164" mass="18295">MYIKPMARIPRWTQAQLIVAVAESKTWKEVAARLGITSNSIHLRRHADVCGISYAHFSGRAWKGGEHTPRVADDDIFVEHSTASPSLLRTRYLRLESGRACAICGITEWCGLPAPLQLDHTNGVNNDNRLKNLRLLCANCHAQTETFGGRNRIGKGRSHTARPR</sequence>